<dbReference type="SUPFAM" id="SSF46785">
    <property type="entry name" value="Winged helix' DNA-binding domain"/>
    <property type="match status" value="1"/>
</dbReference>
<dbReference type="PANTHER" id="PTHR33164">
    <property type="entry name" value="TRANSCRIPTIONAL REGULATOR, MARR FAMILY"/>
    <property type="match status" value="1"/>
</dbReference>
<dbReference type="Proteomes" id="UP000567922">
    <property type="component" value="Unassembled WGS sequence"/>
</dbReference>
<dbReference type="Gene3D" id="1.10.10.10">
    <property type="entry name" value="Winged helix-like DNA-binding domain superfamily/Winged helix DNA-binding domain"/>
    <property type="match status" value="1"/>
</dbReference>
<dbReference type="PRINTS" id="PR00598">
    <property type="entry name" value="HTHMARR"/>
</dbReference>
<feature type="domain" description="HTH marR-type" evidence="1">
    <location>
        <begin position="8"/>
        <end position="148"/>
    </location>
</feature>
<dbReference type="Pfam" id="PF12802">
    <property type="entry name" value="MarR_2"/>
    <property type="match status" value="1"/>
</dbReference>
<dbReference type="InterPro" id="IPR000835">
    <property type="entry name" value="HTH_MarR-typ"/>
</dbReference>
<name>A0A839RQ19_9ACTN</name>
<dbReference type="GO" id="GO:0003677">
    <property type="term" value="F:DNA binding"/>
    <property type="evidence" value="ECO:0007669"/>
    <property type="project" value="UniProtKB-KW"/>
</dbReference>
<evidence type="ECO:0000259" key="1">
    <source>
        <dbReference type="PROSITE" id="PS50995"/>
    </source>
</evidence>
<organism evidence="2 3">
    <name type="scientific">Hoyosella altamirensis</name>
    <dbReference type="NCBI Taxonomy" id="616997"/>
    <lineage>
        <taxon>Bacteria</taxon>
        <taxon>Bacillati</taxon>
        <taxon>Actinomycetota</taxon>
        <taxon>Actinomycetes</taxon>
        <taxon>Mycobacteriales</taxon>
        <taxon>Hoyosellaceae</taxon>
        <taxon>Hoyosella</taxon>
    </lineage>
</organism>
<dbReference type="GO" id="GO:0006950">
    <property type="term" value="P:response to stress"/>
    <property type="evidence" value="ECO:0007669"/>
    <property type="project" value="TreeGrafter"/>
</dbReference>
<dbReference type="AlphaFoldDB" id="A0A839RQ19"/>
<dbReference type="InterPro" id="IPR036390">
    <property type="entry name" value="WH_DNA-bd_sf"/>
</dbReference>
<gene>
    <name evidence="2" type="ORF">FHU29_002767</name>
</gene>
<evidence type="ECO:0000313" key="2">
    <source>
        <dbReference type="EMBL" id="MBB3038318.1"/>
    </source>
</evidence>
<dbReference type="PANTHER" id="PTHR33164:SF57">
    <property type="entry name" value="MARR-FAMILY TRANSCRIPTIONAL REGULATOR"/>
    <property type="match status" value="1"/>
</dbReference>
<dbReference type="SMART" id="SM00347">
    <property type="entry name" value="HTH_MARR"/>
    <property type="match status" value="1"/>
</dbReference>
<sequence>MATTTVDLTFLDEQVLRLFRALRRPGFRSRVLEGVPEIPGVGDLRVLRSVERHEARGESPSIGVVAAELEVEQSTASRAVNAVIARGLLTKASCPDDQRRSRLHLTAEGVTALNKATENRATLLAEITAAWTVDERRTLSTLLSRLLDGYDEIEAAYGAR</sequence>
<dbReference type="InterPro" id="IPR036388">
    <property type="entry name" value="WH-like_DNA-bd_sf"/>
</dbReference>
<protein>
    <submittedName>
        <fullName evidence="2">DNA-binding MarR family transcriptional regulator</fullName>
    </submittedName>
</protein>
<evidence type="ECO:0000313" key="3">
    <source>
        <dbReference type="Proteomes" id="UP000567922"/>
    </source>
</evidence>
<reference evidence="2 3" key="1">
    <citation type="submission" date="2020-08" db="EMBL/GenBank/DDBJ databases">
        <title>Sequencing the genomes of 1000 actinobacteria strains.</title>
        <authorList>
            <person name="Klenk H.-P."/>
        </authorList>
    </citation>
    <scope>NUCLEOTIDE SEQUENCE [LARGE SCALE GENOMIC DNA]</scope>
    <source>
        <strain evidence="2 3">DSM 45258</strain>
    </source>
</reference>
<dbReference type="EMBL" id="JACHWS010000002">
    <property type="protein sequence ID" value="MBB3038318.1"/>
    <property type="molecule type" value="Genomic_DNA"/>
</dbReference>
<accession>A0A839RQ19</accession>
<dbReference type="GO" id="GO:0003700">
    <property type="term" value="F:DNA-binding transcription factor activity"/>
    <property type="evidence" value="ECO:0007669"/>
    <property type="project" value="InterPro"/>
</dbReference>
<proteinExistence type="predicted"/>
<dbReference type="PROSITE" id="PS50995">
    <property type="entry name" value="HTH_MARR_2"/>
    <property type="match status" value="1"/>
</dbReference>
<keyword evidence="3" id="KW-1185">Reference proteome</keyword>
<keyword evidence="2" id="KW-0238">DNA-binding</keyword>
<dbReference type="InterPro" id="IPR039422">
    <property type="entry name" value="MarR/SlyA-like"/>
</dbReference>
<dbReference type="RefSeq" id="WP_183377561.1">
    <property type="nucleotide sequence ID" value="NZ_BDDI01000001.1"/>
</dbReference>
<comment type="caution">
    <text evidence="2">The sequence shown here is derived from an EMBL/GenBank/DDBJ whole genome shotgun (WGS) entry which is preliminary data.</text>
</comment>